<evidence type="ECO:0008006" key="3">
    <source>
        <dbReference type="Google" id="ProtNLM"/>
    </source>
</evidence>
<dbReference type="EMBL" id="AP026978">
    <property type="protein sequence ID" value="BDT99080.1"/>
    <property type="molecule type" value="Genomic_DNA"/>
</dbReference>
<keyword evidence="2" id="KW-1185">Reference proteome</keyword>
<dbReference type="Pfam" id="PF05834">
    <property type="entry name" value="Lycopene_cycl"/>
    <property type="match status" value="1"/>
</dbReference>
<evidence type="ECO:0000313" key="1">
    <source>
        <dbReference type="EMBL" id="BDT99080.1"/>
    </source>
</evidence>
<protein>
    <recommendedName>
        <fullName evidence="3">Lycopene cyclase</fullName>
    </recommendedName>
</protein>
<dbReference type="Proteomes" id="UP001317870">
    <property type="component" value="Chromosome"/>
</dbReference>
<dbReference type="SUPFAM" id="SSF51905">
    <property type="entry name" value="FAD/NAD(P)-binding domain"/>
    <property type="match status" value="1"/>
</dbReference>
<reference evidence="1 2" key="1">
    <citation type="submission" date="2022-11" db="EMBL/GenBank/DDBJ databases">
        <title>Genome Sequencing of Nocardia sp. ON39_IFM12276 and assembly.</title>
        <authorList>
            <person name="Shimojima M."/>
            <person name="Toyokawa M."/>
            <person name="Uesaka K."/>
        </authorList>
    </citation>
    <scope>NUCLEOTIDE SEQUENCE [LARGE SCALE GENOMIC DNA]</scope>
    <source>
        <strain evidence="1 2">IFM 12276</strain>
    </source>
</reference>
<accession>A0ABM8CVS3</accession>
<sequence length="370" mass="39158">MTPDLVVCGLGPAGRALAHRAVARGLTVTVVDPAPERRWTATYAVWADELPEWLAPDVVAATVPRPLAWGTRAHRLDRPYVVLDTGRLQTALGLADANVVTDRAAHIAPERVTLVSGATITGARVIDARGLARSPARAEQTAYGVIVDAERCGGLDPLFMDWRPDNGAAPGAPRSFLYAVPLDAERMLLEETCLAGRPALTGAQLRARLRHRLDARGIRYTGEEPVEHVRFPVQGGRVGRRRFGAAGGFLHPATGYSVGATLASADAVAAGQDVWPAAARVVHRLRGAGLRALLALPPDDLPLFFDTFFALPPATQRAYLSGRTDLAGTAKAMSALFVALPGRLRRRVAAATLGVPVPARGRGASAMMGV</sequence>
<dbReference type="RefSeq" id="WP_281879168.1">
    <property type="nucleotide sequence ID" value="NZ_AP026978.1"/>
</dbReference>
<dbReference type="PANTHER" id="PTHR39757">
    <property type="match status" value="1"/>
</dbReference>
<organism evidence="1 2">
    <name type="scientific">Nocardia sputorum</name>
    <dbReference type="NCBI Taxonomy" id="2984338"/>
    <lineage>
        <taxon>Bacteria</taxon>
        <taxon>Bacillati</taxon>
        <taxon>Actinomycetota</taxon>
        <taxon>Actinomycetes</taxon>
        <taxon>Mycobacteriales</taxon>
        <taxon>Nocardiaceae</taxon>
        <taxon>Nocardia</taxon>
    </lineage>
</organism>
<proteinExistence type="predicted"/>
<name>A0ABM8CVS3_9NOCA</name>
<evidence type="ECO:0000313" key="2">
    <source>
        <dbReference type="Proteomes" id="UP001317870"/>
    </source>
</evidence>
<dbReference type="PANTHER" id="PTHR39757:SF5">
    <property type="entry name" value="OS02G0190600 PROTEIN"/>
    <property type="match status" value="1"/>
</dbReference>
<gene>
    <name evidence="1" type="ORF">IFM12276_21090</name>
</gene>
<dbReference type="InterPro" id="IPR036188">
    <property type="entry name" value="FAD/NAD-bd_sf"/>
</dbReference>